<dbReference type="InterPro" id="IPR037129">
    <property type="entry name" value="XPA_sf"/>
</dbReference>
<evidence type="ECO:0000256" key="3">
    <source>
        <dbReference type="ARBA" id="ARBA00022723"/>
    </source>
</evidence>
<evidence type="ECO:0000256" key="9">
    <source>
        <dbReference type="ARBA" id="ARBA00023242"/>
    </source>
</evidence>
<proteinExistence type="inferred from homology"/>
<dbReference type="Pfam" id="PF01286">
    <property type="entry name" value="XPA_N"/>
    <property type="match status" value="1"/>
</dbReference>
<dbReference type="GO" id="GO:0003684">
    <property type="term" value="F:damaged DNA binding"/>
    <property type="evidence" value="ECO:0007669"/>
    <property type="project" value="InterPro"/>
</dbReference>
<evidence type="ECO:0000256" key="4">
    <source>
        <dbReference type="ARBA" id="ARBA00022763"/>
    </source>
</evidence>
<dbReference type="AlphaFoldDB" id="A0A6G3MEP1"/>
<evidence type="ECO:0000256" key="1">
    <source>
        <dbReference type="ARBA" id="ARBA00004123"/>
    </source>
</evidence>
<keyword evidence="9" id="KW-0539">Nucleus</keyword>
<dbReference type="InterPro" id="IPR022656">
    <property type="entry name" value="XPA_C"/>
</dbReference>
<dbReference type="GO" id="GO:0070914">
    <property type="term" value="P:UV-damage excision repair"/>
    <property type="evidence" value="ECO:0007669"/>
    <property type="project" value="TreeGrafter"/>
</dbReference>
<keyword evidence="7" id="KW-0238">DNA-binding</keyword>
<evidence type="ECO:0000259" key="10">
    <source>
        <dbReference type="Pfam" id="PF05181"/>
    </source>
</evidence>
<keyword evidence="8" id="KW-0234">DNA repair</keyword>
<keyword evidence="5" id="KW-0863">Zinc-finger</keyword>
<evidence type="ECO:0000313" key="11">
    <source>
        <dbReference type="EMBL" id="NDJ92454.1"/>
    </source>
</evidence>
<dbReference type="NCBIfam" id="TIGR00598">
    <property type="entry name" value="rad14"/>
    <property type="match status" value="1"/>
</dbReference>
<comment type="subcellular location">
    <subcellularLocation>
        <location evidence="1">Nucleus</location>
    </subcellularLocation>
</comment>
<dbReference type="Gene3D" id="3.90.530.10">
    <property type="entry name" value="XPA C-terminal domain"/>
    <property type="match status" value="1"/>
</dbReference>
<dbReference type="GO" id="GO:1901255">
    <property type="term" value="P:nucleotide-excision repair involved in interstrand cross-link repair"/>
    <property type="evidence" value="ECO:0007669"/>
    <property type="project" value="TreeGrafter"/>
</dbReference>
<evidence type="ECO:0000256" key="2">
    <source>
        <dbReference type="ARBA" id="ARBA00005548"/>
    </source>
</evidence>
<keyword evidence="4" id="KW-0227">DNA damage</keyword>
<dbReference type="GO" id="GO:0000110">
    <property type="term" value="C:nucleotide-excision repair factor 1 complex"/>
    <property type="evidence" value="ECO:0007669"/>
    <property type="project" value="TreeGrafter"/>
</dbReference>
<dbReference type="SUPFAM" id="SSF57716">
    <property type="entry name" value="Glucocorticoid receptor-like (DNA-binding domain)"/>
    <property type="match status" value="1"/>
</dbReference>
<evidence type="ECO:0000256" key="8">
    <source>
        <dbReference type="ARBA" id="ARBA00023204"/>
    </source>
</evidence>
<protein>
    <submittedName>
        <fullName evidence="11">DNA repair protein complementing XP-A cells homolog (Trinotate prediction)</fullName>
    </submittedName>
</protein>
<keyword evidence="6" id="KW-0862">Zinc</keyword>
<evidence type="ECO:0000256" key="6">
    <source>
        <dbReference type="ARBA" id="ARBA00022833"/>
    </source>
</evidence>
<keyword evidence="3" id="KW-0479">Metal-binding</keyword>
<dbReference type="GO" id="GO:0008270">
    <property type="term" value="F:zinc ion binding"/>
    <property type="evidence" value="ECO:0007669"/>
    <property type="project" value="UniProtKB-KW"/>
</dbReference>
<reference evidence="11" key="1">
    <citation type="submission" date="2018-11" db="EMBL/GenBank/DDBJ databases">
        <title>Henneguya salminicola genome and transcriptome.</title>
        <authorList>
            <person name="Yahalomi D."/>
            <person name="Atkinson S.D."/>
            <person name="Neuhof M."/>
            <person name="Chang E.S."/>
            <person name="Philippe H."/>
            <person name="Cartwright P."/>
            <person name="Bartholomew J.L."/>
            <person name="Huchon D."/>
        </authorList>
    </citation>
    <scope>NUCLEOTIDE SEQUENCE</scope>
    <source>
        <strain evidence="11">Hz1</strain>
        <tissue evidence="11">Whole</tissue>
    </source>
</reference>
<organism evidence="11">
    <name type="scientific">Henneguya salminicola</name>
    <name type="common">Myxosporean</name>
    <dbReference type="NCBI Taxonomy" id="69463"/>
    <lineage>
        <taxon>Eukaryota</taxon>
        <taxon>Metazoa</taxon>
        <taxon>Cnidaria</taxon>
        <taxon>Myxozoa</taxon>
        <taxon>Myxosporea</taxon>
        <taxon>Bivalvulida</taxon>
        <taxon>Platysporina</taxon>
        <taxon>Myxobolidae</taxon>
        <taxon>Henneguya</taxon>
    </lineage>
</organism>
<evidence type="ECO:0000256" key="5">
    <source>
        <dbReference type="ARBA" id="ARBA00022771"/>
    </source>
</evidence>
<dbReference type="GO" id="GO:0000715">
    <property type="term" value="P:nucleotide-excision repair, DNA damage recognition"/>
    <property type="evidence" value="ECO:0007669"/>
    <property type="project" value="TreeGrafter"/>
</dbReference>
<accession>A0A6G3MEP1</accession>
<dbReference type="SUPFAM" id="SSF46955">
    <property type="entry name" value="Putative DNA-binding domain"/>
    <property type="match status" value="1"/>
</dbReference>
<dbReference type="Pfam" id="PF05181">
    <property type="entry name" value="XPA_C"/>
    <property type="match status" value="1"/>
</dbReference>
<evidence type="ECO:0000256" key="7">
    <source>
        <dbReference type="ARBA" id="ARBA00023125"/>
    </source>
</evidence>
<dbReference type="InterPro" id="IPR000465">
    <property type="entry name" value="XPA/RAD14"/>
</dbReference>
<dbReference type="GO" id="GO:0006284">
    <property type="term" value="P:base-excision repair"/>
    <property type="evidence" value="ECO:0007669"/>
    <property type="project" value="TreeGrafter"/>
</dbReference>
<dbReference type="EMBL" id="GHBP01000749">
    <property type="protein sequence ID" value="NDJ92454.1"/>
    <property type="molecule type" value="Transcribed_RNA"/>
</dbReference>
<feature type="domain" description="XPA C-terminal" evidence="10">
    <location>
        <begin position="65"/>
        <end position="115"/>
    </location>
</feature>
<dbReference type="InterPro" id="IPR022652">
    <property type="entry name" value="Znf_XPA_CS"/>
</dbReference>
<dbReference type="PANTHER" id="PTHR10142:SF0">
    <property type="entry name" value="DNA REPAIR PROTEIN COMPLEMENTING XP-A CELLS"/>
    <property type="match status" value="1"/>
</dbReference>
<sequence length="201" mass="23738">MNSGGGFLIEEENASDKKPIRIIIENFDEFPEAICEECRSTFTASFLRRNFELNVCNKCRDSKNKHQLIAMSKAKKEYCLQDCDIFKKYTPLKYITRKNPHNRFGTMKLFLKTHVEERALKVWDSIEAIQDYKNRLSDRRNKIKTKRINKNIRDLRRKVLCDQISSDQNSHTHNFCITQISETNFSKTCTSCGFQLDFEQM</sequence>
<dbReference type="InterPro" id="IPR009061">
    <property type="entry name" value="DNA-bd_dom_put_sf"/>
</dbReference>
<comment type="similarity">
    <text evidence="2">Belongs to the XPA family.</text>
</comment>
<name>A0A6G3MEP1_HENSL</name>
<dbReference type="PANTHER" id="PTHR10142">
    <property type="entry name" value="DNA REPAIR PROTEIN COMPLEMENTING XP-A CELLS"/>
    <property type="match status" value="1"/>
</dbReference>